<dbReference type="EnsemblPlants" id="Pp3c3_12080V3.3">
    <property type="protein sequence ID" value="Pp3c3_12080V3.3"/>
    <property type="gene ID" value="Pp3c3_12080"/>
</dbReference>
<proteinExistence type="predicted"/>
<dbReference type="InterPro" id="IPR017930">
    <property type="entry name" value="Myb_dom"/>
</dbReference>
<protein>
    <submittedName>
        <fullName evidence="9 10">Uncharacterized protein</fullName>
    </submittedName>
</protein>
<dbReference type="InterPro" id="IPR050560">
    <property type="entry name" value="MYB_TF"/>
</dbReference>
<evidence type="ECO:0000313" key="11">
    <source>
        <dbReference type="Proteomes" id="UP000006727"/>
    </source>
</evidence>
<dbReference type="SMART" id="SM00717">
    <property type="entry name" value="SANT"/>
    <property type="match status" value="2"/>
</dbReference>
<dbReference type="GO" id="GO:0000981">
    <property type="term" value="F:DNA-binding transcription factor activity, RNA polymerase II-specific"/>
    <property type="evidence" value="ECO:0000318"/>
    <property type="project" value="GO_Central"/>
</dbReference>
<evidence type="ECO:0000256" key="1">
    <source>
        <dbReference type="ARBA" id="ARBA00004123"/>
    </source>
</evidence>
<reference evidence="9 11" key="2">
    <citation type="journal article" date="2018" name="Plant J.">
        <title>The Physcomitrella patens chromosome-scale assembly reveals moss genome structure and evolution.</title>
        <authorList>
            <person name="Lang D."/>
            <person name="Ullrich K.K."/>
            <person name="Murat F."/>
            <person name="Fuchs J."/>
            <person name="Jenkins J."/>
            <person name="Haas F.B."/>
            <person name="Piednoel M."/>
            <person name="Gundlach H."/>
            <person name="Van Bel M."/>
            <person name="Meyberg R."/>
            <person name="Vives C."/>
            <person name="Morata J."/>
            <person name="Symeonidi A."/>
            <person name="Hiss M."/>
            <person name="Muchero W."/>
            <person name="Kamisugi Y."/>
            <person name="Saleh O."/>
            <person name="Blanc G."/>
            <person name="Decker E.L."/>
            <person name="van Gessel N."/>
            <person name="Grimwood J."/>
            <person name="Hayes R.D."/>
            <person name="Graham S.W."/>
            <person name="Gunter L.E."/>
            <person name="McDaniel S.F."/>
            <person name="Hoernstein S.N.W."/>
            <person name="Larsson A."/>
            <person name="Li F.W."/>
            <person name="Perroud P.F."/>
            <person name="Phillips J."/>
            <person name="Ranjan P."/>
            <person name="Rokshar D.S."/>
            <person name="Rothfels C.J."/>
            <person name="Schneider L."/>
            <person name="Shu S."/>
            <person name="Stevenson D.W."/>
            <person name="Thummler F."/>
            <person name="Tillich M."/>
            <person name="Villarreal Aguilar J.C."/>
            <person name="Widiez T."/>
            <person name="Wong G.K."/>
            <person name="Wymore A."/>
            <person name="Zhang Y."/>
            <person name="Zimmer A.D."/>
            <person name="Quatrano R.S."/>
            <person name="Mayer K.F.X."/>
            <person name="Goodstein D."/>
            <person name="Casacuberta J.M."/>
            <person name="Vandepoele K."/>
            <person name="Reski R."/>
            <person name="Cuming A.C."/>
            <person name="Tuskan G.A."/>
            <person name="Maumus F."/>
            <person name="Salse J."/>
            <person name="Schmutz J."/>
            <person name="Rensing S.A."/>
        </authorList>
    </citation>
    <scope>NUCLEOTIDE SEQUENCE [LARGE SCALE GENOMIC DNA]</scope>
    <source>
        <strain evidence="10 11">cv. Gransden 2004</strain>
    </source>
</reference>
<dbReference type="GeneID" id="112279749"/>
<dbReference type="PaxDb" id="3218-PP1S74_264V6.1"/>
<dbReference type="AlphaFoldDB" id="A0A2K1KU76"/>
<keyword evidence="2" id="KW-0677">Repeat</keyword>
<dbReference type="Gene3D" id="1.10.10.60">
    <property type="entry name" value="Homeodomain-like"/>
    <property type="match status" value="2"/>
</dbReference>
<reference evidence="10" key="3">
    <citation type="submission" date="2020-12" db="UniProtKB">
        <authorList>
            <consortium name="EnsemblPlants"/>
        </authorList>
    </citation>
    <scope>IDENTIFICATION</scope>
</reference>
<dbReference type="SUPFAM" id="SSF46689">
    <property type="entry name" value="Homeodomain-like"/>
    <property type="match status" value="1"/>
</dbReference>
<dbReference type="PROSITE" id="PS50090">
    <property type="entry name" value="MYB_LIKE"/>
    <property type="match status" value="2"/>
</dbReference>
<dbReference type="Proteomes" id="UP000006727">
    <property type="component" value="Chromosome 3"/>
</dbReference>
<gene>
    <name evidence="10" type="primary">LOC112279749</name>
    <name evidence="9" type="ORF">PHYPA_004323</name>
</gene>
<dbReference type="GO" id="GO:0005634">
    <property type="term" value="C:nucleus"/>
    <property type="evidence" value="ECO:0000318"/>
    <property type="project" value="GO_Central"/>
</dbReference>
<dbReference type="EMBL" id="ABEU02000003">
    <property type="protein sequence ID" value="PNR57329.1"/>
    <property type="molecule type" value="Genomic_DNA"/>
</dbReference>
<feature type="domain" description="HTH myb-type" evidence="8">
    <location>
        <begin position="17"/>
        <end position="68"/>
    </location>
</feature>
<feature type="domain" description="HTH myb-type" evidence="8">
    <location>
        <begin position="69"/>
        <end position="123"/>
    </location>
</feature>
<evidence type="ECO:0000256" key="2">
    <source>
        <dbReference type="ARBA" id="ARBA00022737"/>
    </source>
</evidence>
<dbReference type="KEGG" id="ppp:112279749"/>
<dbReference type="OrthoDB" id="2143914at2759"/>
<dbReference type="InterPro" id="IPR009057">
    <property type="entry name" value="Homeodomain-like_sf"/>
</dbReference>
<evidence type="ECO:0000313" key="10">
    <source>
        <dbReference type="EnsemblPlants" id="Pp3c3_12080V3.1"/>
    </source>
</evidence>
<comment type="subcellular location">
    <subcellularLocation>
        <location evidence="1">Nucleus</location>
    </subcellularLocation>
</comment>
<accession>A0A2K1KU76</accession>
<dbReference type="CDD" id="cd00167">
    <property type="entry name" value="SANT"/>
    <property type="match status" value="2"/>
</dbReference>
<evidence type="ECO:0000256" key="4">
    <source>
        <dbReference type="ARBA" id="ARBA00023125"/>
    </source>
</evidence>
<dbReference type="GO" id="GO:0000978">
    <property type="term" value="F:RNA polymerase II cis-regulatory region sequence-specific DNA binding"/>
    <property type="evidence" value="ECO:0000318"/>
    <property type="project" value="GO_Central"/>
</dbReference>
<evidence type="ECO:0000256" key="3">
    <source>
        <dbReference type="ARBA" id="ARBA00023015"/>
    </source>
</evidence>
<dbReference type="FunFam" id="1.10.10.60:FF:000060">
    <property type="entry name" value="MYB transcription factor"/>
    <property type="match status" value="1"/>
</dbReference>
<keyword evidence="6" id="KW-0539">Nucleus</keyword>
<organism evidence="9">
    <name type="scientific">Physcomitrium patens</name>
    <name type="common">Spreading-leaved earth moss</name>
    <name type="synonym">Physcomitrella patens</name>
    <dbReference type="NCBI Taxonomy" id="3218"/>
    <lineage>
        <taxon>Eukaryota</taxon>
        <taxon>Viridiplantae</taxon>
        <taxon>Streptophyta</taxon>
        <taxon>Embryophyta</taxon>
        <taxon>Bryophyta</taxon>
        <taxon>Bryophytina</taxon>
        <taxon>Bryopsida</taxon>
        <taxon>Funariidae</taxon>
        <taxon>Funariales</taxon>
        <taxon>Funariaceae</taxon>
        <taxon>Physcomitrium</taxon>
    </lineage>
</organism>
<dbReference type="Gramene" id="Pp3c3_12080V3.3">
    <property type="protein sequence ID" value="Pp3c3_12080V3.3"/>
    <property type="gene ID" value="Pp3c3_12080"/>
</dbReference>
<dbReference type="PROSITE" id="PS51294">
    <property type="entry name" value="HTH_MYB"/>
    <property type="match status" value="2"/>
</dbReference>
<dbReference type="EnsemblPlants" id="Pp3c3_12080V3.1">
    <property type="protein sequence ID" value="Pp3c3_12080V3.1"/>
    <property type="gene ID" value="Pp3c3_12080"/>
</dbReference>
<keyword evidence="3" id="KW-0805">Transcription regulation</keyword>
<dbReference type="Gramene" id="Pp3c3_12080V3.1">
    <property type="protein sequence ID" value="Pp3c3_12080V3.1"/>
    <property type="gene ID" value="Pp3c3_12080"/>
</dbReference>
<feature type="domain" description="Myb-like" evidence="7">
    <location>
        <begin position="17"/>
        <end position="68"/>
    </location>
</feature>
<keyword evidence="11" id="KW-1185">Reference proteome</keyword>
<dbReference type="PANTHER" id="PTHR45614:SF150">
    <property type="entry name" value="MYB-LIKE DNA-BINDING DOMAIN CONTAINING PROTEIN, EXPRESSED"/>
    <property type="match status" value="1"/>
</dbReference>
<dbReference type="PANTHER" id="PTHR45614">
    <property type="entry name" value="MYB PROTEIN-RELATED"/>
    <property type="match status" value="1"/>
</dbReference>
<evidence type="ECO:0000256" key="6">
    <source>
        <dbReference type="ARBA" id="ARBA00023242"/>
    </source>
</evidence>
<evidence type="ECO:0000256" key="5">
    <source>
        <dbReference type="ARBA" id="ARBA00023163"/>
    </source>
</evidence>
<dbReference type="InterPro" id="IPR001005">
    <property type="entry name" value="SANT/Myb"/>
</dbReference>
<reference evidence="9 11" key="1">
    <citation type="journal article" date="2008" name="Science">
        <title>The Physcomitrella genome reveals evolutionary insights into the conquest of land by plants.</title>
        <authorList>
            <person name="Rensing S."/>
            <person name="Lang D."/>
            <person name="Zimmer A."/>
            <person name="Terry A."/>
            <person name="Salamov A."/>
            <person name="Shapiro H."/>
            <person name="Nishiyama T."/>
            <person name="Perroud P.-F."/>
            <person name="Lindquist E."/>
            <person name="Kamisugi Y."/>
            <person name="Tanahashi T."/>
            <person name="Sakakibara K."/>
            <person name="Fujita T."/>
            <person name="Oishi K."/>
            <person name="Shin-I T."/>
            <person name="Kuroki Y."/>
            <person name="Toyoda A."/>
            <person name="Suzuki Y."/>
            <person name="Hashimoto A."/>
            <person name="Yamaguchi K."/>
            <person name="Sugano A."/>
            <person name="Kohara Y."/>
            <person name="Fujiyama A."/>
            <person name="Anterola A."/>
            <person name="Aoki S."/>
            <person name="Ashton N."/>
            <person name="Barbazuk W.B."/>
            <person name="Barker E."/>
            <person name="Bennetzen J."/>
            <person name="Bezanilla M."/>
            <person name="Blankenship R."/>
            <person name="Cho S.H."/>
            <person name="Dutcher S."/>
            <person name="Estelle M."/>
            <person name="Fawcett J.A."/>
            <person name="Gundlach H."/>
            <person name="Hanada K."/>
            <person name="Heyl A."/>
            <person name="Hicks K.A."/>
            <person name="Hugh J."/>
            <person name="Lohr M."/>
            <person name="Mayer K."/>
            <person name="Melkozernov A."/>
            <person name="Murata T."/>
            <person name="Nelson D."/>
            <person name="Pils B."/>
            <person name="Prigge M."/>
            <person name="Reiss B."/>
            <person name="Renner T."/>
            <person name="Rombauts S."/>
            <person name="Rushton P."/>
            <person name="Sanderfoot A."/>
            <person name="Schween G."/>
            <person name="Shiu S.-H."/>
            <person name="Stueber K."/>
            <person name="Theodoulou F.L."/>
            <person name="Tu H."/>
            <person name="Van de Peer Y."/>
            <person name="Verrier P.J."/>
            <person name="Waters E."/>
            <person name="Wood A."/>
            <person name="Yang L."/>
            <person name="Cove D."/>
            <person name="Cuming A."/>
            <person name="Hasebe M."/>
            <person name="Lucas S."/>
            <person name="Mishler D.B."/>
            <person name="Reski R."/>
            <person name="Grigoriev I."/>
            <person name="Quatrano R.S."/>
            <person name="Boore J.L."/>
        </authorList>
    </citation>
    <scope>NUCLEOTIDE SEQUENCE [LARGE SCALE GENOMIC DNA]</scope>
    <source>
        <strain evidence="10 11">cv. Gransden 2004</strain>
    </source>
</reference>
<evidence type="ECO:0000313" key="9">
    <source>
        <dbReference type="EMBL" id="PNR57329.1"/>
    </source>
</evidence>
<evidence type="ECO:0000259" key="8">
    <source>
        <dbReference type="PROSITE" id="PS51294"/>
    </source>
</evidence>
<dbReference type="Pfam" id="PF13921">
    <property type="entry name" value="Myb_DNA-bind_6"/>
    <property type="match status" value="1"/>
</dbReference>
<dbReference type="RefSeq" id="XP_024370187.1">
    <property type="nucleotide sequence ID" value="XM_024514419.2"/>
</dbReference>
<evidence type="ECO:0000259" key="7">
    <source>
        <dbReference type="PROSITE" id="PS50090"/>
    </source>
</evidence>
<sequence length="329" mass="37547">MDHKTSGKDIMYCAGQSKKCPRGHWRPEEDENLRKLVSRFGPQNWNLIAQKLHGRSGKSCRLRWFNQLDPRINRRPFTDDEEERLLAAHRFHGNKWAMIARLFPGRTDNAVKNHWHVVMARKFREHLRYSDFERTQAPRRGIRPRPSPCYHVSSPKAWIVKNARGISNGELQDASPALQYLHRPLTPSRNTTNFPVSITSSVQSVFTFPETSGSVHDLSTNSHSPRDLAQASMYDLTDTHLSTGFKDKSVDRAPAQITKSFSAREEQAEGRRTRVTADPCGHTVVNPSTSIHHHRRQECKSCYRLRTRSSSRKGAPTASFIDFLGVGAI</sequence>
<dbReference type="GO" id="GO:0006355">
    <property type="term" value="P:regulation of DNA-templated transcription"/>
    <property type="evidence" value="ECO:0000318"/>
    <property type="project" value="GO_Central"/>
</dbReference>
<feature type="domain" description="Myb-like" evidence="7">
    <location>
        <begin position="69"/>
        <end position="119"/>
    </location>
</feature>
<keyword evidence="5" id="KW-0804">Transcription</keyword>
<keyword evidence="4" id="KW-0238">DNA-binding</keyword>
<name>A0A2K1KU76_PHYPA</name>